<dbReference type="AlphaFoldDB" id="A0A2S8SP76"/>
<comment type="caution">
    <text evidence="2">The sequence shown here is derived from an EMBL/GenBank/DDBJ whole genome shotgun (WGS) entry which is preliminary data.</text>
</comment>
<organism evidence="2 3">
    <name type="scientific">Abditibacterium utsteinense</name>
    <dbReference type="NCBI Taxonomy" id="1960156"/>
    <lineage>
        <taxon>Bacteria</taxon>
        <taxon>Pseudomonadati</taxon>
        <taxon>Abditibacteriota</taxon>
        <taxon>Abditibacteriia</taxon>
        <taxon>Abditibacteriales</taxon>
        <taxon>Abditibacteriaceae</taxon>
        <taxon>Abditibacterium</taxon>
    </lineage>
</organism>
<feature type="chain" id="PRO_5015499070" evidence="1">
    <location>
        <begin position="22"/>
        <end position="528"/>
    </location>
</feature>
<feature type="signal peptide" evidence="1">
    <location>
        <begin position="1"/>
        <end position="21"/>
    </location>
</feature>
<dbReference type="InterPro" id="IPR017853">
    <property type="entry name" value="GH"/>
</dbReference>
<dbReference type="SUPFAM" id="SSF51445">
    <property type="entry name" value="(Trans)glycosidases"/>
    <property type="match status" value="1"/>
</dbReference>
<evidence type="ECO:0000313" key="3">
    <source>
        <dbReference type="Proteomes" id="UP000237684"/>
    </source>
</evidence>
<keyword evidence="1" id="KW-0732">Signal</keyword>
<protein>
    <submittedName>
        <fullName evidence="2">Uncharacterized protein</fullName>
    </submittedName>
</protein>
<proteinExistence type="predicted"/>
<reference evidence="2 3" key="1">
    <citation type="journal article" date="2018" name="Syst. Appl. Microbiol.">
        <title>Abditibacterium utsteinense sp. nov., the first cultivated member of candidate phylum FBP, isolated from ice-free Antarctic soil samples.</title>
        <authorList>
            <person name="Tahon G."/>
            <person name="Tytgat B."/>
            <person name="Lebbe L."/>
            <person name="Carlier A."/>
            <person name="Willems A."/>
        </authorList>
    </citation>
    <scope>NUCLEOTIDE SEQUENCE [LARGE SCALE GENOMIC DNA]</scope>
    <source>
        <strain evidence="2 3">LMG 29911</strain>
    </source>
</reference>
<evidence type="ECO:0000313" key="2">
    <source>
        <dbReference type="EMBL" id="PQV62605.1"/>
    </source>
</evidence>
<name>A0A2S8SP76_9BACT</name>
<evidence type="ECO:0000256" key="1">
    <source>
        <dbReference type="SAM" id="SignalP"/>
    </source>
</evidence>
<accession>A0A2S8SP76</accession>
<keyword evidence="3" id="KW-1185">Reference proteome</keyword>
<dbReference type="EMBL" id="NIGF01000027">
    <property type="protein sequence ID" value="PQV62605.1"/>
    <property type="molecule type" value="Genomic_DNA"/>
</dbReference>
<dbReference type="Proteomes" id="UP000237684">
    <property type="component" value="Unassembled WGS sequence"/>
</dbReference>
<dbReference type="Gene3D" id="3.20.20.80">
    <property type="entry name" value="Glycosidases"/>
    <property type="match status" value="1"/>
</dbReference>
<gene>
    <name evidence="2" type="ORF">B1R32_12717</name>
</gene>
<sequence length="528" mass="57329">MKIKQLAAIGALTGLAAVAIAAQVRNQDAPVLSQTTETKTTDVVQATTESKNPTSAIATMGAPITISVPAGARQTFSGLGASTGNWGGEYQGLTAAQRGQLSRMFWRGLNFKIFRLWFNVDDYSPKPGVRDLTLFRKQYIKSGEIADAKANGVTTLVFAPDHIPPYMRSTDKADGPINDSEVEKFATLIAQGIKQLKDEDGITIDATGLENEPDMTPTQVVRGVKSLRAELDKRGLQSVKVIASEASSVDDRFYTHLDALKADATAWKSLAGISSHSYNMAATDKAASYIAGPNGRNTKEYWMTEASDNGSEDEGMTGIPAIRAASLSARFLNDMNHRVTHWVHFLGLESTKAPYTDDATRIIAFEAKPFHFKVMKKYYTYQQLAQAFDVGAVFRDSQSSMDGDMTWTYGQKPHLIAATAQNPDGSWSSGICNFTTDSFLGVQGWGDDKWNVEQGGKTPAQTFPVTIQIDEMKNRAVVPFVVHRTNATLKNAKAETVVMKNGALTISVAPMELVTLRSTVAKTVAKSN</sequence>
<dbReference type="InParanoid" id="A0A2S8SP76"/>